<dbReference type="Gene3D" id="3.30.200.20">
    <property type="entry name" value="Phosphorylase Kinase, domain 1"/>
    <property type="match status" value="1"/>
</dbReference>
<gene>
    <name evidence="10" type="ORF">KDA27_28515</name>
</gene>
<evidence type="ECO:0000256" key="5">
    <source>
        <dbReference type="ARBA" id="ARBA00022840"/>
    </source>
</evidence>
<feature type="non-terminal residue" evidence="10">
    <location>
        <position position="86"/>
    </location>
</feature>
<evidence type="ECO:0000256" key="4">
    <source>
        <dbReference type="ARBA" id="ARBA00022777"/>
    </source>
</evidence>
<evidence type="ECO:0000256" key="2">
    <source>
        <dbReference type="ARBA" id="ARBA00022679"/>
    </source>
</evidence>
<dbReference type="PANTHER" id="PTHR43289">
    <property type="entry name" value="MITOGEN-ACTIVATED PROTEIN KINASE KINASE KINASE 20-RELATED"/>
    <property type="match status" value="1"/>
</dbReference>
<dbReference type="InterPro" id="IPR000719">
    <property type="entry name" value="Prot_kinase_dom"/>
</dbReference>
<name>A0A956NIU1_UNCEI</name>
<dbReference type="GO" id="GO:0005524">
    <property type="term" value="F:ATP binding"/>
    <property type="evidence" value="ECO:0007669"/>
    <property type="project" value="UniProtKB-UniRule"/>
</dbReference>
<keyword evidence="2" id="KW-0808">Transferase</keyword>
<keyword evidence="1" id="KW-0723">Serine/threonine-protein kinase</keyword>
<dbReference type="InterPro" id="IPR011009">
    <property type="entry name" value="Kinase-like_dom_sf"/>
</dbReference>
<comment type="catalytic activity">
    <reaction evidence="6">
        <text>L-threonyl-[protein] + ATP = O-phospho-L-threonyl-[protein] + ADP + H(+)</text>
        <dbReference type="Rhea" id="RHEA:46608"/>
        <dbReference type="Rhea" id="RHEA-COMP:11060"/>
        <dbReference type="Rhea" id="RHEA-COMP:11605"/>
        <dbReference type="ChEBI" id="CHEBI:15378"/>
        <dbReference type="ChEBI" id="CHEBI:30013"/>
        <dbReference type="ChEBI" id="CHEBI:30616"/>
        <dbReference type="ChEBI" id="CHEBI:61977"/>
        <dbReference type="ChEBI" id="CHEBI:456216"/>
        <dbReference type="EC" id="2.7.11.1"/>
    </reaction>
</comment>
<comment type="caution">
    <text evidence="10">The sequence shown here is derived from an EMBL/GenBank/DDBJ whole genome shotgun (WGS) entry which is preliminary data.</text>
</comment>
<evidence type="ECO:0000256" key="3">
    <source>
        <dbReference type="ARBA" id="ARBA00022741"/>
    </source>
</evidence>
<dbReference type="SUPFAM" id="SSF56112">
    <property type="entry name" value="Protein kinase-like (PK-like)"/>
    <property type="match status" value="1"/>
</dbReference>
<evidence type="ECO:0000259" key="9">
    <source>
        <dbReference type="PROSITE" id="PS50011"/>
    </source>
</evidence>
<dbReference type="EMBL" id="JAGQHS010000487">
    <property type="protein sequence ID" value="MCA9759774.1"/>
    <property type="molecule type" value="Genomic_DNA"/>
</dbReference>
<feature type="domain" description="Protein kinase" evidence="9">
    <location>
        <begin position="9"/>
        <end position="86"/>
    </location>
</feature>
<keyword evidence="4 10" id="KW-0418">Kinase</keyword>
<dbReference type="Pfam" id="PF00069">
    <property type="entry name" value="Pkinase"/>
    <property type="match status" value="1"/>
</dbReference>
<organism evidence="10 11">
    <name type="scientific">Eiseniibacteriota bacterium</name>
    <dbReference type="NCBI Taxonomy" id="2212470"/>
    <lineage>
        <taxon>Bacteria</taxon>
        <taxon>Candidatus Eiseniibacteriota</taxon>
    </lineage>
</organism>
<feature type="binding site" evidence="8">
    <location>
        <position position="38"/>
    </location>
    <ligand>
        <name>ATP</name>
        <dbReference type="ChEBI" id="CHEBI:30616"/>
    </ligand>
</feature>
<accession>A0A956NIU1</accession>
<proteinExistence type="predicted"/>
<dbReference type="InterPro" id="IPR017441">
    <property type="entry name" value="Protein_kinase_ATP_BS"/>
</dbReference>
<keyword evidence="5 8" id="KW-0067">ATP-binding</keyword>
<dbReference type="FunFam" id="3.30.200.20:FF:000035">
    <property type="entry name" value="Serine/threonine protein kinase Stk1"/>
    <property type="match status" value="1"/>
</dbReference>
<evidence type="ECO:0000313" key="11">
    <source>
        <dbReference type="Proteomes" id="UP000739538"/>
    </source>
</evidence>
<dbReference type="AlphaFoldDB" id="A0A956NIU1"/>
<evidence type="ECO:0000256" key="8">
    <source>
        <dbReference type="PROSITE-ProRule" id="PRU10141"/>
    </source>
</evidence>
<evidence type="ECO:0000256" key="6">
    <source>
        <dbReference type="ARBA" id="ARBA00047899"/>
    </source>
</evidence>
<evidence type="ECO:0000256" key="1">
    <source>
        <dbReference type="ARBA" id="ARBA00022527"/>
    </source>
</evidence>
<evidence type="ECO:0000313" key="10">
    <source>
        <dbReference type="EMBL" id="MCA9759774.1"/>
    </source>
</evidence>
<comment type="catalytic activity">
    <reaction evidence="7">
        <text>L-seryl-[protein] + ATP = O-phospho-L-seryl-[protein] + ADP + H(+)</text>
        <dbReference type="Rhea" id="RHEA:17989"/>
        <dbReference type="Rhea" id="RHEA-COMP:9863"/>
        <dbReference type="Rhea" id="RHEA-COMP:11604"/>
        <dbReference type="ChEBI" id="CHEBI:15378"/>
        <dbReference type="ChEBI" id="CHEBI:29999"/>
        <dbReference type="ChEBI" id="CHEBI:30616"/>
        <dbReference type="ChEBI" id="CHEBI:83421"/>
        <dbReference type="ChEBI" id="CHEBI:456216"/>
        <dbReference type="EC" id="2.7.11.1"/>
    </reaction>
</comment>
<sequence length="86" mass="9626">MIGRTLRHYRILDQLGQGGMGEVYLAEDTKLSRKVALKILPAELASDPTFLERFQREAKTVASLNNPHIVRLYSIEEDEDPNGTGA</sequence>
<protein>
    <submittedName>
        <fullName evidence="10">Protein kinase</fullName>
    </submittedName>
</protein>
<evidence type="ECO:0000256" key="7">
    <source>
        <dbReference type="ARBA" id="ARBA00048679"/>
    </source>
</evidence>
<dbReference type="PANTHER" id="PTHR43289:SF6">
    <property type="entry name" value="SERINE_THREONINE-PROTEIN KINASE NEKL-3"/>
    <property type="match status" value="1"/>
</dbReference>
<dbReference type="Proteomes" id="UP000739538">
    <property type="component" value="Unassembled WGS sequence"/>
</dbReference>
<dbReference type="PROSITE" id="PS00107">
    <property type="entry name" value="PROTEIN_KINASE_ATP"/>
    <property type="match status" value="1"/>
</dbReference>
<reference evidence="10" key="1">
    <citation type="submission" date="2020-04" db="EMBL/GenBank/DDBJ databases">
        <authorList>
            <person name="Zhang T."/>
        </authorList>
    </citation>
    <scope>NUCLEOTIDE SEQUENCE</scope>
    <source>
        <strain evidence="10">HKST-UBA02</strain>
    </source>
</reference>
<reference evidence="10" key="2">
    <citation type="journal article" date="2021" name="Microbiome">
        <title>Successional dynamics and alternative stable states in a saline activated sludge microbial community over 9 years.</title>
        <authorList>
            <person name="Wang Y."/>
            <person name="Ye J."/>
            <person name="Ju F."/>
            <person name="Liu L."/>
            <person name="Boyd J.A."/>
            <person name="Deng Y."/>
            <person name="Parks D.H."/>
            <person name="Jiang X."/>
            <person name="Yin X."/>
            <person name="Woodcroft B.J."/>
            <person name="Tyson G.W."/>
            <person name="Hugenholtz P."/>
            <person name="Polz M.F."/>
            <person name="Zhang T."/>
        </authorList>
    </citation>
    <scope>NUCLEOTIDE SEQUENCE</scope>
    <source>
        <strain evidence="10">HKST-UBA02</strain>
    </source>
</reference>
<keyword evidence="3 8" id="KW-0547">Nucleotide-binding</keyword>
<dbReference type="GO" id="GO:0004674">
    <property type="term" value="F:protein serine/threonine kinase activity"/>
    <property type="evidence" value="ECO:0007669"/>
    <property type="project" value="UniProtKB-KW"/>
</dbReference>
<dbReference type="PROSITE" id="PS50011">
    <property type="entry name" value="PROTEIN_KINASE_DOM"/>
    <property type="match status" value="1"/>
</dbReference>